<keyword evidence="9" id="KW-1185">Reference proteome</keyword>
<sequence>MIKIISLSTSTVAANSSQLYIIMSEVKPFVLRWGIIGAGRISSSFVKDLVLPTEGRNVVDVAHAVTAVGSRSIAKAEEFITKFCPEGGCAQKAGFVDTKPVARSSYAAVYADENVDVIYIGTPHTSHYEDSKNALEAGKHVLVEKPATLNQAEFKVLSVLAKSKKLFLMEAVWTRFFPLTFALEDIIFKEEIIGEIRRLQSDFSIDFIDVVDEDNRLLDINLAGGGLLDLGPYPLVWALLLLYRHPNNNRMAPEQIRASMVKYAKTGVDLHTDWTLDFPLLGPGARASLSTSIGVNGPMDPYFAIRVADAARPDKFIIRRSKVGRGPQEFTEEVKEFPIQGMGLNWEADAVARYIRDGEIESERMPHSETLLELGIFDEIRRQGGYTLPKGLEKVDLSV</sequence>
<proteinExistence type="inferred from homology"/>
<dbReference type="Gene3D" id="3.40.50.720">
    <property type="entry name" value="NAD(P)-binding Rossmann-like Domain"/>
    <property type="match status" value="1"/>
</dbReference>
<dbReference type="InterPro" id="IPR055170">
    <property type="entry name" value="GFO_IDH_MocA-like_dom"/>
</dbReference>
<organism evidence="8 9">
    <name type="scientific">Phellinidium pouzarii</name>
    <dbReference type="NCBI Taxonomy" id="167371"/>
    <lineage>
        <taxon>Eukaryota</taxon>
        <taxon>Fungi</taxon>
        <taxon>Dikarya</taxon>
        <taxon>Basidiomycota</taxon>
        <taxon>Agaricomycotina</taxon>
        <taxon>Agaricomycetes</taxon>
        <taxon>Hymenochaetales</taxon>
        <taxon>Hymenochaetaceae</taxon>
        <taxon>Phellinidium</taxon>
    </lineage>
</organism>
<dbReference type="Pfam" id="PF01408">
    <property type="entry name" value="GFO_IDH_MocA"/>
    <property type="match status" value="1"/>
</dbReference>
<feature type="domain" description="GFO/IDH/MocA-like oxidoreductase" evidence="7">
    <location>
        <begin position="190"/>
        <end position="305"/>
    </location>
</feature>
<evidence type="ECO:0000256" key="2">
    <source>
        <dbReference type="ARBA" id="ARBA00023002"/>
    </source>
</evidence>
<feature type="domain" description="Gfo/Idh/MocA-like oxidoreductase N-terminal" evidence="6">
    <location>
        <begin position="31"/>
        <end position="169"/>
    </location>
</feature>
<comment type="caution">
    <text evidence="8">The sequence shown here is derived from an EMBL/GenBank/DDBJ whole genome shotgun (WGS) entry which is preliminary data.</text>
</comment>
<comment type="similarity">
    <text evidence="1">Belongs to the Gfo/Idh/MocA family.</text>
</comment>
<dbReference type="GO" id="GO:0047837">
    <property type="term" value="F:D-xylose 1-dehydrogenase (NADP+) activity"/>
    <property type="evidence" value="ECO:0007669"/>
    <property type="project" value="UniProtKB-EC"/>
</dbReference>
<evidence type="ECO:0000256" key="5">
    <source>
        <dbReference type="ARBA" id="ARBA00049233"/>
    </source>
</evidence>
<dbReference type="GO" id="GO:0000166">
    <property type="term" value="F:nucleotide binding"/>
    <property type="evidence" value="ECO:0007669"/>
    <property type="project" value="InterPro"/>
</dbReference>
<evidence type="ECO:0000256" key="4">
    <source>
        <dbReference type="ARBA" id="ARBA00042988"/>
    </source>
</evidence>
<keyword evidence="2" id="KW-0560">Oxidoreductase</keyword>
<dbReference type="Proteomes" id="UP000308199">
    <property type="component" value="Unassembled WGS sequence"/>
</dbReference>
<dbReference type="EMBL" id="SGPK01000002">
    <property type="protein sequence ID" value="THH12249.1"/>
    <property type="molecule type" value="Genomic_DNA"/>
</dbReference>
<dbReference type="SUPFAM" id="SSF51735">
    <property type="entry name" value="NAD(P)-binding Rossmann-fold domains"/>
    <property type="match status" value="1"/>
</dbReference>
<evidence type="ECO:0000313" key="8">
    <source>
        <dbReference type="EMBL" id="THH12249.1"/>
    </source>
</evidence>
<evidence type="ECO:0000313" key="9">
    <source>
        <dbReference type="Proteomes" id="UP000308199"/>
    </source>
</evidence>
<dbReference type="PANTHER" id="PTHR22604:SF105">
    <property type="entry name" value="TRANS-1,2-DIHYDROBENZENE-1,2-DIOL DEHYDROGENASE"/>
    <property type="match status" value="1"/>
</dbReference>
<dbReference type="EC" id="1.1.1.179" evidence="3"/>
<dbReference type="SUPFAM" id="SSF55347">
    <property type="entry name" value="Glyceraldehyde-3-phosphate dehydrogenase-like, C-terminal domain"/>
    <property type="match status" value="1"/>
</dbReference>
<dbReference type="Pfam" id="PF22725">
    <property type="entry name" value="GFO_IDH_MocA_C3"/>
    <property type="match status" value="1"/>
</dbReference>
<protein>
    <recommendedName>
        <fullName evidence="3">D-xylose 1-dehydrogenase (NADP(+), D-xylono-1,5-lactone-forming)</fullName>
        <ecNumber evidence="3">1.1.1.179</ecNumber>
    </recommendedName>
    <alternativeName>
        <fullName evidence="4">D-xylose-NADP dehydrogenase</fullName>
    </alternativeName>
</protein>
<accession>A0A4S4LJS4</accession>
<comment type="catalytic activity">
    <reaction evidence="5">
        <text>D-xylose + NADP(+) = D-xylono-1,5-lactone + NADPH + H(+)</text>
        <dbReference type="Rhea" id="RHEA:22000"/>
        <dbReference type="ChEBI" id="CHEBI:15378"/>
        <dbReference type="ChEBI" id="CHEBI:15867"/>
        <dbReference type="ChEBI" id="CHEBI:53455"/>
        <dbReference type="ChEBI" id="CHEBI:57783"/>
        <dbReference type="ChEBI" id="CHEBI:58349"/>
        <dbReference type="EC" id="1.1.1.179"/>
    </reaction>
</comment>
<dbReference type="AlphaFoldDB" id="A0A4S4LJS4"/>
<evidence type="ECO:0000256" key="3">
    <source>
        <dbReference type="ARBA" id="ARBA00038984"/>
    </source>
</evidence>
<dbReference type="InterPro" id="IPR050984">
    <property type="entry name" value="Gfo/Idh/MocA_domain"/>
</dbReference>
<name>A0A4S4LJS4_9AGAM</name>
<dbReference type="OrthoDB" id="2129491at2759"/>
<reference evidence="8 9" key="1">
    <citation type="submission" date="2019-02" db="EMBL/GenBank/DDBJ databases">
        <title>Genome sequencing of the rare red list fungi Phellinidium pouzarii.</title>
        <authorList>
            <person name="Buettner E."/>
            <person name="Kellner H."/>
        </authorList>
    </citation>
    <scope>NUCLEOTIDE SEQUENCE [LARGE SCALE GENOMIC DNA]</scope>
    <source>
        <strain evidence="8 9">DSM 108285</strain>
    </source>
</reference>
<dbReference type="PANTHER" id="PTHR22604">
    <property type="entry name" value="OXIDOREDUCTASES"/>
    <property type="match status" value="1"/>
</dbReference>
<evidence type="ECO:0000259" key="6">
    <source>
        <dbReference type="Pfam" id="PF01408"/>
    </source>
</evidence>
<gene>
    <name evidence="8" type="ORF">EW145_g95</name>
</gene>
<dbReference type="InterPro" id="IPR036291">
    <property type="entry name" value="NAD(P)-bd_dom_sf"/>
</dbReference>
<evidence type="ECO:0000259" key="7">
    <source>
        <dbReference type="Pfam" id="PF22725"/>
    </source>
</evidence>
<evidence type="ECO:0000256" key="1">
    <source>
        <dbReference type="ARBA" id="ARBA00010928"/>
    </source>
</evidence>
<dbReference type="InterPro" id="IPR000683">
    <property type="entry name" value="Gfo/Idh/MocA-like_OxRdtase_N"/>
</dbReference>
<dbReference type="Gene3D" id="3.30.360.10">
    <property type="entry name" value="Dihydrodipicolinate Reductase, domain 2"/>
    <property type="match status" value="1"/>
</dbReference>